<dbReference type="STRING" id="10195.A0A3M7P1S2"/>
<dbReference type="OrthoDB" id="20825at2759"/>
<dbReference type="GO" id="GO:0005085">
    <property type="term" value="F:guanyl-nucleotide exchange factor activity"/>
    <property type="evidence" value="ECO:0007669"/>
    <property type="project" value="UniProtKB-KW"/>
</dbReference>
<dbReference type="AlphaFoldDB" id="A0A3M7P1S2"/>
<accession>A0A3M7P1S2</accession>
<dbReference type="EMBL" id="REGN01014126">
    <property type="protein sequence ID" value="RMZ93018.1"/>
    <property type="molecule type" value="Genomic_DNA"/>
</dbReference>
<keyword evidence="1 2" id="KW-0344">Guanine-nucleotide releasing factor</keyword>
<dbReference type="InterPro" id="IPR000651">
    <property type="entry name" value="Ras-like_Gua-exchang_fac_N"/>
</dbReference>
<comment type="caution">
    <text evidence="5">The sequence shown here is derived from an EMBL/GenBank/DDBJ whole genome shotgun (WGS) entry which is preliminary data.</text>
</comment>
<evidence type="ECO:0000313" key="6">
    <source>
        <dbReference type="Proteomes" id="UP000276133"/>
    </source>
</evidence>
<evidence type="ECO:0000313" key="5">
    <source>
        <dbReference type="EMBL" id="RMZ93018.1"/>
    </source>
</evidence>
<dbReference type="SUPFAM" id="SSF48366">
    <property type="entry name" value="Ras GEF"/>
    <property type="match status" value="1"/>
</dbReference>
<dbReference type="Pfam" id="PF00617">
    <property type="entry name" value="RasGEF"/>
    <property type="match status" value="1"/>
</dbReference>
<feature type="domain" description="N-terminal Ras-GEF" evidence="4">
    <location>
        <begin position="11"/>
        <end position="143"/>
    </location>
</feature>
<dbReference type="PANTHER" id="PTHR23113:SF356">
    <property type="entry name" value="FI05912P-RELATED"/>
    <property type="match status" value="1"/>
</dbReference>
<gene>
    <name evidence="5" type="ORF">BpHYR1_006410</name>
</gene>
<dbReference type="InterPro" id="IPR023578">
    <property type="entry name" value="Ras_GEF_dom_sf"/>
</dbReference>
<evidence type="ECO:0000259" key="4">
    <source>
        <dbReference type="PROSITE" id="PS50212"/>
    </source>
</evidence>
<dbReference type="InterPro" id="IPR008937">
    <property type="entry name" value="Ras-like_GEF"/>
</dbReference>
<evidence type="ECO:0000256" key="2">
    <source>
        <dbReference type="PROSITE-ProRule" id="PRU00168"/>
    </source>
</evidence>
<dbReference type="GO" id="GO:0005886">
    <property type="term" value="C:plasma membrane"/>
    <property type="evidence" value="ECO:0007669"/>
    <property type="project" value="TreeGrafter"/>
</dbReference>
<reference evidence="5 6" key="1">
    <citation type="journal article" date="2018" name="Sci. Rep.">
        <title>Genomic signatures of local adaptation to the degree of environmental predictability in rotifers.</title>
        <authorList>
            <person name="Franch-Gras L."/>
            <person name="Hahn C."/>
            <person name="Garcia-Roger E.M."/>
            <person name="Carmona M.J."/>
            <person name="Serra M."/>
            <person name="Gomez A."/>
        </authorList>
    </citation>
    <scope>NUCLEOTIDE SEQUENCE [LARGE SCALE GENOMIC DNA]</scope>
    <source>
        <strain evidence="5">HYR1</strain>
    </source>
</reference>
<dbReference type="PROSITE" id="PS50212">
    <property type="entry name" value="RASGEF_NTER"/>
    <property type="match status" value="1"/>
</dbReference>
<evidence type="ECO:0000259" key="3">
    <source>
        <dbReference type="PROSITE" id="PS50009"/>
    </source>
</evidence>
<dbReference type="GO" id="GO:0007265">
    <property type="term" value="P:Ras protein signal transduction"/>
    <property type="evidence" value="ECO:0007669"/>
    <property type="project" value="TreeGrafter"/>
</dbReference>
<dbReference type="Proteomes" id="UP000276133">
    <property type="component" value="Unassembled WGS sequence"/>
</dbReference>
<dbReference type="SMART" id="SM00147">
    <property type="entry name" value="RasGEF"/>
    <property type="match status" value="1"/>
</dbReference>
<dbReference type="Gene3D" id="1.10.840.10">
    <property type="entry name" value="Ras guanine-nucleotide exchange factors catalytic domain"/>
    <property type="match status" value="1"/>
</dbReference>
<dbReference type="PANTHER" id="PTHR23113">
    <property type="entry name" value="GUANINE NUCLEOTIDE EXCHANGE FACTOR"/>
    <property type="match status" value="1"/>
</dbReference>
<evidence type="ECO:0000256" key="1">
    <source>
        <dbReference type="ARBA" id="ARBA00022658"/>
    </source>
</evidence>
<dbReference type="PROSITE" id="PS50009">
    <property type="entry name" value="RASGEF_CAT"/>
    <property type="match status" value="1"/>
</dbReference>
<protein>
    <submittedName>
        <fullName evidence="5">Ras-GEF domain-containing family member 1C-like isoform X1</fullName>
    </submittedName>
</protein>
<dbReference type="InterPro" id="IPR036964">
    <property type="entry name" value="RASGEF_cat_dom_sf"/>
</dbReference>
<dbReference type="InterPro" id="IPR001895">
    <property type="entry name" value="RASGEF_cat_dom"/>
</dbReference>
<feature type="domain" description="Ras-GEF" evidence="3">
    <location>
        <begin position="175"/>
        <end position="441"/>
    </location>
</feature>
<organism evidence="5 6">
    <name type="scientific">Brachionus plicatilis</name>
    <name type="common">Marine rotifer</name>
    <name type="synonym">Brachionus muelleri</name>
    <dbReference type="NCBI Taxonomy" id="10195"/>
    <lineage>
        <taxon>Eukaryota</taxon>
        <taxon>Metazoa</taxon>
        <taxon>Spiralia</taxon>
        <taxon>Gnathifera</taxon>
        <taxon>Rotifera</taxon>
        <taxon>Eurotatoria</taxon>
        <taxon>Monogononta</taxon>
        <taxon>Pseudotrocha</taxon>
        <taxon>Ploima</taxon>
        <taxon>Brachionidae</taxon>
        <taxon>Brachionus</taxon>
    </lineage>
</organism>
<keyword evidence="6" id="KW-1185">Reference proteome</keyword>
<dbReference type="Pfam" id="PF00618">
    <property type="entry name" value="RasGEF_N"/>
    <property type="match status" value="1"/>
</dbReference>
<sequence>MTNSVSKLNMNEMEEKPATFDHLTMLLMSSDLILFDKSFVFTFFLSSRVFTSPNDLLIKILEKTFYYMLHHKNLTQTVVKKCISRFIFILNQWIRGFPSDFRDVDVICTLRSIQDKFSSLDDSFGNDFDHLFSFVAKQISNIESFEKNLIHIHQESVKKLNKKLSDLNILDVCDAPSALANQLTCIELERVKNVGAEEFLNFYMTSQSSKIPPSSQSVQISDVCKKNFRVYLNELKQACQTDILIEKTKYTDSSFKRTSNLLAYISWFNRVSWLVCTEIVKISDLEKRVKIVDFFIDTALYCYRVRNYNSLMAIITGLQSYPTSRLKETWNYVDKNKWNKLVYFSDPLNNYRNYRNLFKNNKQKKPDKLIIPAFSIIMKDLNFYFNNISTMTKKNFIGISENMDQPNFPNNAYISNYLLTEPLLREDSCFEKLSTQIKKLV</sequence>
<name>A0A3M7P1S2_BRAPC</name>
<dbReference type="Gene3D" id="1.20.870.10">
    <property type="entry name" value="Son of sevenless (SoS) protein Chain: S domain 1"/>
    <property type="match status" value="1"/>
</dbReference>
<proteinExistence type="predicted"/>